<proteinExistence type="predicted"/>
<accession>A0ABY9VHV1</accession>
<dbReference type="Proteomes" id="UP001303324">
    <property type="component" value="Chromosome"/>
</dbReference>
<evidence type="ECO:0000313" key="1">
    <source>
        <dbReference type="EMBL" id="WNF23516.1"/>
    </source>
</evidence>
<dbReference type="EMBL" id="CP134494">
    <property type="protein sequence ID" value="WNF23516.1"/>
    <property type="molecule type" value="Genomic_DNA"/>
</dbReference>
<dbReference type="Pfam" id="PF13040">
    <property type="entry name" value="Fur_reg_FbpB"/>
    <property type="match status" value="1"/>
</dbReference>
<protein>
    <submittedName>
        <fullName evidence="1">FbpB family small basic protein</fullName>
    </submittedName>
</protein>
<reference evidence="1 2" key="1">
    <citation type="submission" date="2023-09" db="EMBL/GenBank/DDBJ databases">
        <title>Microbial mechanism of fulvic acid promoting antimony reduction mineralization in rice fields.</title>
        <authorList>
            <person name="Chen G."/>
            <person name="Lan J."/>
        </authorList>
    </citation>
    <scope>NUCLEOTIDE SEQUENCE [LARGE SCALE GENOMIC DNA]</scope>
    <source>
        <strain evidence="1 2">PS1</strain>
    </source>
</reference>
<dbReference type="InterPro" id="IPR025004">
    <property type="entry name" value="SenN/SenS"/>
</dbReference>
<sequence>MKKKKVTFEELLKANRIELLEDQKQLEKIEERIEAKILAAKSGNAS</sequence>
<name>A0ABY9VHV1_9BACI</name>
<dbReference type="RefSeq" id="WP_311073865.1">
    <property type="nucleotide sequence ID" value="NZ_CP134494.1"/>
</dbReference>
<keyword evidence="2" id="KW-1185">Reference proteome</keyword>
<organism evidence="1 2">
    <name type="scientific">Mesobacillus jeotgali</name>
    <dbReference type="NCBI Taxonomy" id="129985"/>
    <lineage>
        <taxon>Bacteria</taxon>
        <taxon>Bacillati</taxon>
        <taxon>Bacillota</taxon>
        <taxon>Bacilli</taxon>
        <taxon>Bacillales</taxon>
        <taxon>Bacillaceae</taxon>
        <taxon>Mesobacillus</taxon>
    </lineage>
</organism>
<gene>
    <name evidence="1" type="ORF">RH061_03105</name>
</gene>
<evidence type="ECO:0000313" key="2">
    <source>
        <dbReference type="Proteomes" id="UP001303324"/>
    </source>
</evidence>